<evidence type="ECO:0000313" key="1">
    <source>
        <dbReference type="EMBL" id="KAK8868458.1"/>
    </source>
</evidence>
<proteinExistence type="predicted"/>
<protein>
    <submittedName>
        <fullName evidence="1">Uncharacterized protein</fullName>
    </submittedName>
</protein>
<dbReference type="EMBL" id="JAPCWZ010000004">
    <property type="protein sequence ID" value="KAK8868458.1"/>
    <property type="molecule type" value="Genomic_DNA"/>
</dbReference>
<organism evidence="1 2">
    <name type="scientific">Apiospora arundinis</name>
    <dbReference type="NCBI Taxonomy" id="335852"/>
    <lineage>
        <taxon>Eukaryota</taxon>
        <taxon>Fungi</taxon>
        <taxon>Dikarya</taxon>
        <taxon>Ascomycota</taxon>
        <taxon>Pezizomycotina</taxon>
        <taxon>Sordariomycetes</taxon>
        <taxon>Xylariomycetidae</taxon>
        <taxon>Amphisphaeriales</taxon>
        <taxon>Apiosporaceae</taxon>
        <taxon>Apiospora</taxon>
    </lineage>
</organism>
<reference evidence="1 2" key="1">
    <citation type="journal article" date="2024" name="IMA Fungus">
        <title>Apiospora arundinis, a panoply of carbohydrate-active enzymes and secondary metabolites.</title>
        <authorList>
            <person name="Sorensen T."/>
            <person name="Petersen C."/>
            <person name="Muurmann A.T."/>
            <person name="Christiansen J.V."/>
            <person name="Brundto M.L."/>
            <person name="Overgaard C.K."/>
            <person name="Boysen A.T."/>
            <person name="Wollenberg R.D."/>
            <person name="Larsen T.O."/>
            <person name="Sorensen J.L."/>
            <person name="Nielsen K.L."/>
            <person name="Sondergaard T.E."/>
        </authorList>
    </citation>
    <scope>NUCLEOTIDE SEQUENCE [LARGE SCALE GENOMIC DNA]</scope>
    <source>
        <strain evidence="1 2">AAU 773</strain>
    </source>
</reference>
<sequence length="329" mass="37659">MGENFCRDIKIPVSDETHNEIYYWSRLLADMQRVTDRCWHPRQVEALERGCTTDLWAQLIRFAKEIIRLFDEGVIKVVSGMKKVIVHEEKGHHLSKMLLHSMPKHLISVIALGAVGYQTELPASDHLRVERNMYQGGGLSTYVATIAIGVDLYLEAGKVYHDHSSLKTPAQRRRREKKLIEYTKRVYGRYYRQGSEALVYTLGDNARPEIESLRRKIQQLASLARPQIPLIQAPCYVGCSSDATMKRSEVHHPHNLWSPRKKGYCWWLTPSCIRDMNVVPEVIAVTALRTWESGQLPLWKILATMLAQPLGEDRGYNIVQPGSTSDNPN</sequence>
<gene>
    <name evidence="1" type="ORF">PGQ11_007036</name>
</gene>
<dbReference type="Proteomes" id="UP001390339">
    <property type="component" value="Unassembled WGS sequence"/>
</dbReference>
<evidence type="ECO:0000313" key="2">
    <source>
        <dbReference type="Proteomes" id="UP001390339"/>
    </source>
</evidence>
<accession>A0ABR2IUT9</accession>
<keyword evidence="2" id="KW-1185">Reference proteome</keyword>
<comment type="caution">
    <text evidence="1">The sequence shown here is derived from an EMBL/GenBank/DDBJ whole genome shotgun (WGS) entry which is preliminary data.</text>
</comment>
<name>A0ABR2IUT9_9PEZI</name>